<dbReference type="Gene3D" id="3.90.226.10">
    <property type="entry name" value="2-enoyl-CoA Hydratase, Chain A, domain 1"/>
    <property type="match status" value="1"/>
</dbReference>
<dbReference type="InterPro" id="IPR001753">
    <property type="entry name" value="Enoyl-CoA_hydra/iso"/>
</dbReference>
<reference evidence="4" key="1">
    <citation type="submission" date="2016-06" db="EMBL/GenBank/DDBJ databases">
        <authorList>
            <person name="Varghese N."/>
            <person name="Submissions Spin"/>
        </authorList>
    </citation>
    <scope>NUCLEOTIDE SEQUENCE [LARGE SCALE GENOMIC DNA]</scope>
    <source>
        <strain evidence="4">DSM 43816</strain>
    </source>
</reference>
<dbReference type="OrthoDB" id="8452484at2"/>
<dbReference type="RefSeq" id="WP_088984498.1">
    <property type="nucleotide sequence ID" value="NZ_LT607413.1"/>
</dbReference>
<dbReference type="PANTHER" id="PTHR11941:SF133">
    <property type="entry name" value="1,2-EPOXYPHENYLACETYL-COA ISOMERASE"/>
    <property type="match status" value="1"/>
</dbReference>
<dbReference type="PROSITE" id="PS00166">
    <property type="entry name" value="ENOYL_COA_HYDRATASE"/>
    <property type="match status" value="1"/>
</dbReference>
<evidence type="ECO:0000256" key="1">
    <source>
        <dbReference type="ARBA" id="ARBA00005254"/>
    </source>
</evidence>
<dbReference type="Pfam" id="PF00378">
    <property type="entry name" value="ECH_1"/>
    <property type="match status" value="1"/>
</dbReference>
<dbReference type="InterPro" id="IPR018376">
    <property type="entry name" value="Enoyl-CoA_hyd/isom_CS"/>
</dbReference>
<dbReference type="InterPro" id="IPR029045">
    <property type="entry name" value="ClpP/crotonase-like_dom_sf"/>
</dbReference>
<dbReference type="Proteomes" id="UP000198253">
    <property type="component" value="Chromosome I"/>
</dbReference>
<dbReference type="SUPFAM" id="SSF52096">
    <property type="entry name" value="ClpP/crotonase"/>
    <property type="match status" value="1"/>
</dbReference>
<gene>
    <name evidence="3" type="ORF">GA0070618_5883</name>
</gene>
<dbReference type="EMBL" id="LT607413">
    <property type="protein sequence ID" value="SCF37248.1"/>
    <property type="molecule type" value="Genomic_DNA"/>
</dbReference>
<name>A0A1C4ZWB4_MICEC</name>
<organism evidence="3 4">
    <name type="scientific">Micromonospora echinospora</name>
    <name type="common">Micromonospora purpurea</name>
    <dbReference type="NCBI Taxonomy" id="1877"/>
    <lineage>
        <taxon>Bacteria</taxon>
        <taxon>Bacillati</taxon>
        <taxon>Actinomycetota</taxon>
        <taxon>Actinomycetes</taxon>
        <taxon>Micromonosporales</taxon>
        <taxon>Micromonosporaceae</taxon>
        <taxon>Micromonospora</taxon>
    </lineage>
</organism>
<dbReference type="NCBIfam" id="NF005496">
    <property type="entry name" value="PRK07110.1"/>
    <property type="match status" value="1"/>
</dbReference>
<dbReference type="AlphaFoldDB" id="A0A1C4ZWB4"/>
<dbReference type="GO" id="GO:0006635">
    <property type="term" value="P:fatty acid beta-oxidation"/>
    <property type="evidence" value="ECO:0007669"/>
    <property type="project" value="TreeGrafter"/>
</dbReference>
<evidence type="ECO:0000313" key="4">
    <source>
        <dbReference type="Proteomes" id="UP000198253"/>
    </source>
</evidence>
<dbReference type="Gene3D" id="6.20.390.20">
    <property type="match status" value="1"/>
</dbReference>
<evidence type="ECO:0000313" key="3">
    <source>
        <dbReference type="EMBL" id="SCF37248.1"/>
    </source>
</evidence>
<dbReference type="PANTHER" id="PTHR11941">
    <property type="entry name" value="ENOYL-COA HYDRATASE-RELATED"/>
    <property type="match status" value="1"/>
</dbReference>
<dbReference type="InParanoid" id="A0A1C4ZWB4"/>
<evidence type="ECO:0000256" key="2">
    <source>
        <dbReference type="RuleBase" id="RU003707"/>
    </source>
</evidence>
<dbReference type="CDD" id="cd06558">
    <property type="entry name" value="crotonase-like"/>
    <property type="match status" value="1"/>
</dbReference>
<accession>A0A1C4ZWB4</accession>
<sequence length="248" mass="27089">MFQVIRVREVEPGIAELTLDDAEHDNRLSDRLCDELLAALAQLAADPQLKVLLLRGRPEVFCAGATMDALQRVLSGTLHVKDLLLSRPMLDFPVPIVGALEGHAVGGGLVLALCCDLVVAARNRRYSTNFARMGFTPAMGTTTLLPAAVGAATAAEMTLTARYYKGADLDGRGFFNAVVPAAEVVDTALEYARRIAEKPRHVLELTKESLAQPRRQLLREAMSREHLMHRVCFGRPEVADIVAETYLT</sequence>
<protein>
    <submittedName>
        <fullName evidence="3">Polyketide biosynthesis enoyl-CoA hydratase PksI</fullName>
    </submittedName>
</protein>
<comment type="similarity">
    <text evidence="1 2">Belongs to the enoyl-CoA hydratase/isomerase family.</text>
</comment>
<keyword evidence="4" id="KW-1185">Reference proteome</keyword>
<proteinExistence type="inferred from homology"/>
<dbReference type="GO" id="GO:0003824">
    <property type="term" value="F:catalytic activity"/>
    <property type="evidence" value="ECO:0007669"/>
    <property type="project" value="InterPro"/>
</dbReference>